<evidence type="ECO:0000313" key="3">
    <source>
        <dbReference type="EMBL" id="GBP66722.1"/>
    </source>
</evidence>
<organism evidence="3 4">
    <name type="scientific">Eumeta variegata</name>
    <name type="common">Bagworm moth</name>
    <name type="synonym">Eumeta japonica</name>
    <dbReference type="NCBI Taxonomy" id="151549"/>
    <lineage>
        <taxon>Eukaryota</taxon>
        <taxon>Metazoa</taxon>
        <taxon>Ecdysozoa</taxon>
        <taxon>Arthropoda</taxon>
        <taxon>Hexapoda</taxon>
        <taxon>Insecta</taxon>
        <taxon>Pterygota</taxon>
        <taxon>Neoptera</taxon>
        <taxon>Endopterygota</taxon>
        <taxon>Lepidoptera</taxon>
        <taxon>Glossata</taxon>
        <taxon>Ditrysia</taxon>
        <taxon>Tineoidea</taxon>
        <taxon>Psychidae</taxon>
        <taxon>Oiketicinae</taxon>
        <taxon>Eumeta</taxon>
    </lineage>
</organism>
<evidence type="ECO:0000313" key="4">
    <source>
        <dbReference type="Proteomes" id="UP000299102"/>
    </source>
</evidence>
<keyword evidence="4" id="KW-1185">Reference proteome</keyword>
<sequence length="848" mass="97555">MIIFRNPPPLGRGLHGLLTNPGLVLVAGVFRSWREAIGRFAMFTSVCRSSDEDLSSKSTESEVENDDDEEEDDSDEEEDSEEEHDSEVEFEKYKIESEILQELVKALKPTNQGGNTKSYFAEGKMNSNDVCLKITGMGKIKFPIKHNTATKLINIATLASYGHGDQTKQDQNVRDTYMISKEKLNVTIKSLENTLKVIKNKLSLNKNSTLEAHLHNMLIYEQGQHFDFHQDTEKINNMIATLVVALPCAHTGGDLVIKHLKETHVFSTETGNGKDIKYITFYADCRHKIEKVKEGFRIVLTYNLILSGAQLKSNISCNPKVVGVLREYFKNERKDDRPRKLIYLFDHYYTKKEIKLSNLKGFDMQAASALLSAAKKLKLVVRLVFTNIHEVWDGENGDLADMNIDLKSWRDENNQPLQYDTYTAYQRDICWSKHNNSLEPYEVENSGYTGNEGITEERWYERAAMVLWPQSSDLAMQFELNYDEEFKKLKTLIESPNNLKAVKNIIKNAGNNLFLGLESSRNDKELLKTFVKLAIYMKNSKEALKICQHFCCDLFDCENYNLYLQLKDAYGSPWCLQLMNESGISTKGYLNSLVKFISVLNENDRTMIEQILRDQIPKAGDCYNKNEQSDRYGALVRAAYQTKCIDYVKDIFKAVVCKEWDVQKLAQFYILNCMDIQQDIVETLKERVVTLLKENISKYKEIHNKQMQWLSKVNFGHCKCELCKDMIDFLKKGGTCKRFVLYQEKRQHLISCFQKQNETLFSMTTQKWGSPYRLYVEKKIDMVDNVEATLAELENQLKTITEGDVGHHKILNAKSLKRSTQEHGKVDKKPLMGSPCARAHGVCPTRTD</sequence>
<feature type="coiled-coil region" evidence="1">
    <location>
        <begin position="776"/>
        <end position="803"/>
    </location>
</feature>
<dbReference type="EMBL" id="BGZK01000965">
    <property type="protein sequence ID" value="GBP66722.1"/>
    <property type="molecule type" value="Genomic_DNA"/>
</dbReference>
<evidence type="ECO:0000256" key="2">
    <source>
        <dbReference type="SAM" id="MobiDB-lite"/>
    </source>
</evidence>
<dbReference type="OrthoDB" id="6768877at2759"/>
<proteinExistence type="predicted"/>
<dbReference type="Proteomes" id="UP000299102">
    <property type="component" value="Unassembled WGS sequence"/>
</dbReference>
<reference evidence="3 4" key="1">
    <citation type="journal article" date="2019" name="Commun. Biol.">
        <title>The bagworm genome reveals a unique fibroin gene that provides high tensile strength.</title>
        <authorList>
            <person name="Kono N."/>
            <person name="Nakamura H."/>
            <person name="Ohtoshi R."/>
            <person name="Tomita M."/>
            <person name="Numata K."/>
            <person name="Arakawa K."/>
        </authorList>
    </citation>
    <scope>NUCLEOTIDE SEQUENCE [LARGE SCALE GENOMIC DNA]</scope>
</reference>
<feature type="region of interest" description="Disordered" evidence="2">
    <location>
        <begin position="51"/>
        <end position="91"/>
    </location>
</feature>
<feature type="compositionally biased region" description="Acidic residues" evidence="2">
    <location>
        <begin position="61"/>
        <end position="86"/>
    </location>
</feature>
<protein>
    <submittedName>
        <fullName evidence="3">Uncharacterized protein</fullName>
    </submittedName>
</protein>
<dbReference type="PANTHER" id="PTHR33099:SF7">
    <property type="entry name" value="MYND-TYPE DOMAIN-CONTAINING PROTEIN"/>
    <property type="match status" value="1"/>
</dbReference>
<dbReference type="PANTHER" id="PTHR33099">
    <property type="entry name" value="FE2OG DIOXYGENASE DOMAIN-CONTAINING PROTEIN"/>
    <property type="match status" value="1"/>
</dbReference>
<dbReference type="AlphaFoldDB" id="A0A4C1XUT1"/>
<accession>A0A4C1XUT1</accession>
<keyword evidence="1" id="KW-0175">Coiled coil</keyword>
<comment type="caution">
    <text evidence="3">The sequence shown here is derived from an EMBL/GenBank/DDBJ whole genome shotgun (WGS) entry which is preliminary data.</text>
</comment>
<evidence type="ECO:0000256" key="1">
    <source>
        <dbReference type="SAM" id="Coils"/>
    </source>
</evidence>
<name>A0A4C1XUT1_EUMVA</name>
<dbReference type="Gene3D" id="2.60.120.620">
    <property type="entry name" value="q2cbj1_9rhob like domain"/>
    <property type="match status" value="1"/>
</dbReference>
<gene>
    <name evidence="3" type="ORF">EVAR_50101_1</name>
</gene>